<accession>A0ABW5KFN4</accession>
<protein>
    <submittedName>
        <fullName evidence="2">Uncharacterized protein</fullName>
    </submittedName>
</protein>
<organism evidence="2 3">
    <name type="scientific">Sphingobacterium suaedae</name>
    <dbReference type="NCBI Taxonomy" id="1686402"/>
    <lineage>
        <taxon>Bacteria</taxon>
        <taxon>Pseudomonadati</taxon>
        <taxon>Bacteroidota</taxon>
        <taxon>Sphingobacteriia</taxon>
        <taxon>Sphingobacteriales</taxon>
        <taxon>Sphingobacteriaceae</taxon>
        <taxon>Sphingobacterium</taxon>
    </lineage>
</organism>
<sequence length="84" mass="9696">MVWKKNRHCPDPSHSRVRANGVSYFPYSIPKIEDILQDELFSPWGYLLIYLSTAFFMFGACLLITLSGRITLMEVPSKTKRVTL</sequence>
<name>A0ABW5KFN4_9SPHI</name>
<evidence type="ECO:0000313" key="3">
    <source>
        <dbReference type="Proteomes" id="UP001597545"/>
    </source>
</evidence>
<keyword evidence="1" id="KW-0472">Membrane</keyword>
<feature type="transmembrane region" description="Helical" evidence="1">
    <location>
        <begin position="47"/>
        <end position="72"/>
    </location>
</feature>
<keyword evidence="1" id="KW-1133">Transmembrane helix</keyword>
<reference evidence="3" key="1">
    <citation type="journal article" date="2019" name="Int. J. Syst. Evol. Microbiol.">
        <title>The Global Catalogue of Microorganisms (GCM) 10K type strain sequencing project: providing services to taxonomists for standard genome sequencing and annotation.</title>
        <authorList>
            <consortium name="The Broad Institute Genomics Platform"/>
            <consortium name="The Broad Institute Genome Sequencing Center for Infectious Disease"/>
            <person name="Wu L."/>
            <person name="Ma J."/>
        </authorList>
    </citation>
    <scope>NUCLEOTIDE SEQUENCE [LARGE SCALE GENOMIC DNA]</scope>
    <source>
        <strain evidence="3">KCTC 42662</strain>
    </source>
</reference>
<gene>
    <name evidence="2" type="ORF">ACFSR5_01695</name>
</gene>
<proteinExistence type="predicted"/>
<comment type="caution">
    <text evidence="2">The sequence shown here is derived from an EMBL/GenBank/DDBJ whole genome shotgun (WGS) entry which is preliminary data.</text>
</comment>
<dbReference type="RefSeq" id="WP_380900052.1">
    <property type="nucleotide sequence ID" value="NZ_JBHUEG010000002.1"/>
</dbReference>
<keyword evidence="3" id="KW-1185">Reference proteome</keyword>
<keyword evidence="1" id="KW-0812">Transmembrane</keyword>
<evidence type="ECO:0000256" key="1">
    <source>
        <dbReference type="SAM" id="Phobius"/>
    </source>
</evidence>
<evidence type="ECO:0000313" key="2">
    <source>
        <dbReference type="EMBL" id="MFD2546351.1"/>
    </source>
</evidence>
<dbReference type="Proteomes" id="UP001597545">
    <property type="component" value="Unassembled WGS sequence"/>
</dbReference>
<dbReference type="EMBL" id="JBHULR010000001">
    <property type="protein sequence ID" value="MFD2546351.1"/>
    <property type="molecule type" value="Genomic_DNA"/>
</dbReference>